<gene>
    <name evidence="2" type="ORF">RS83_00325</name>
</gene>
<evidence type="ECO:0000313" key="3">
    <source>
        <dbReference type="Proteomes" id="UP000033640"/>
    </source>
</evidence>
<comment type="caution">
    <text evidence="2">The sequence shown here is derived from an EMBL/GenBank/DDBJ whole genome shotgun (WGS) entry which is preliminary data.</text>
</comment>
<dbReference type="OrthoDB" id="3209791at2"/>
<protein>
    <submittedName>
        <fullName evidence="2">Uncharacterized protein</fullName>
    </submittedName>
</protein>
<keyword evidence="1" id="KW-1133">Transmembrane helix</keyword>
<dbReference type="RefSeq" id="WP_045277765.1">
    <property type="nucleotide sequence ID" value="NZ_JYIW01000015.1"/>
</dbReference>
<keyword evidence="1" id="KW-0812">Transmembrane</keyword>
<sequence length="81" mass="8462">MRIAVGGDEFLLNCEPWSAGSDRAITLALVGLVFLATRLELWGHVGVAIDDLGAVGLALWGLVVTAALAGVSFLAFRRAIP</sequence>
<feature type="transmembrane region" description="Helical" evidence="1">
    <location>
        <begin position="25"/>
        <end position="45"/>
    </location>
</feature>
<keyword evidence="1" id="KW-0472">Membrane</keyword>
<dbReference type="PATRIC" id="fig|82380.11.peg.340"/>
<accession>A0A0F0LKI0</accession>
<proteinExistence type="predicted"/>
<dbReference type="AlphaFoldDB" id="A0A0F0LKI0"/>
<organism evidence="2 3">
    <name type="scientific">Microbacterium oxydans</name>
    <dbReference type="NCBI Taxonomy" id="82380"/>
    <lineage>
        <taxon>Bacteria</taxon>
        <taxon>Bacillati</taxon>
        <taxon>Actinomycetota</taxon>
        <taxon>Actinomycetes</taxon>
        <taxon>Micrococcales</taxon>
        <taxon>Microbacteriaceae</taxon>
        <taxon>Microbacterium</taxon>
    </lineage>
</organism>
<evidence type="ECO:0000256" key="1">
    <source>
        <dbReference type="SAM" id="Phobius"/>
    </source>
</evidence>
<dbReference type="Proteomes" id="UP000033640">
    <property type="component" value="Unassembled WGS sequence"/>
</dbReference>
<feature type="transmembrane region" description="Helical" evidence="1">
    <location>
        <begin position="57"/>
        <end position="76"/>
    </location>
</feature>
<evidence type="ECO:0000313" key="2">
    <source>
        <dbReference type="EMBL" id="KJL32051.1"/>
    </source>
</evidence>
<reference evidence="2 3" key="1">
    <citation type="submission" date="2015-02" db="EMBL/GenBank/DDBJ databases">
        <title>Draft genome sequences of ten Microbacterium spp. with emphasis on heavy metal contaminated environments.</title>
        <authorList>
            <person name="Corretto E."/>
        </authorList>
    </citation>
    <scope>NUCLEOTIDE SEQUENCE [LARGE SCALE GENOMIC DNA]</scope>
    <source>
        <strain evidence="2 3">BEL4b</strain>
    </source>
</reference>
<name>A0A0F0LKI0_9MICO</name>
<dbReference type="EMBL" id="JYIW01000015">
    <property type="protein sequence ID" value="KJL32051.1"/>
    <property type="molecule type" value="Genomic_DNA"/>
</dbReference>